<dbReference type="RefSeq" id="WP_040745731.1">
    <property type="nucleotide sequence ID" value="NZ_JACHIT010000001.1"/>
</dbReference>
<comment type="caution">
    <text evidence="3">The sequence shown here is derived from an EMBL/GenBank/DDBJ whole genome shotgun (WGS) entry which is preliminary data.</text>
</comment>
<evidence type="ECO:0000313" key="4">
    <source>
        <dbReference type="Proteomes" id="UP000540412"/>
    </source>
</evidence>
<dbReference type="GO" id="GO:0005975">
    <property type="term" value="P:carbohydrate metabolic process"/>
    <property type="evidence" value="ECO:0007669"/>
    <property type="project" value="UniProtKB-ARBA"/>
</dbReference>
<dbReference type="Gene3D" id="2.60.40.10">
    <property type="entry name" value="Immunoglobulins"/>
    <property type="match status" value="1"/>
</dbReference>
<evidence type="ECO:0000256" key="2">
    <source>
        <dbReference type="SAM" id="SignalP"/>
    </source>
</evidence>
<evidence type="ECO:0000256" key="1">
    <source>
        <dbReference type="SAM" id="MobiDB-lite"/>
    </source>
</evidence>
<proteinExistence type="predicted"/>
<dbReference type="EMBL" id="JACHIT010000001">
    <property type="protein sequence ID" value="MBB5912879.1"/>
    <property type="molecule type" value="Genomic_DNA"/>
</dbReference>
<dbReference type="AlphaFoldDB" id="A0A7W9PB85"/>
<keyword evidence="2" id="KW-0732">Signal</keyword>
<keyword evidence="4" id="KW-1185">Reference proteome</keyword>
<accession>A0A7W9PB85</accession>
<sequence>MRTAIPAFCVLAAIALAGCSSSDSSDSGAASATGATKASAASAAATSSSGAPANLTAHTWTGTERFPVPGVGVRFTSCTDDSELGTATTGRDGNAGQNVPAGCYRATVTSVPSGCQADTAATQTTDVKLDEPATLEFLIHCA</sequence>
<feature type="compositionally biased region" description="Low complexity" evidence="1">
    <location>
        <begin position="41"/>
        <end position="51"/>
    </location>
</feature>
<protein>
    <submittedName>
        <fullName evidence="3">Uncharacterized protein</fullName>
    </submittedName>
</protein>
<feature type="region of interest" description="Disordered" evidence="1">
    <location>
        <begin position="41"/>
        <end position="62"/>
    </location>
</feature>
<feature type="signal peptide" evidence="2">
    <location>
        <begin position="1"/>
        <end position="17"/>
    </location>
</feature>
<gene>
    <name evidence="3" type="ORF">BJY24_001746</name>
</gene>
<reference evidence="3 4" key="1">
    <citation type="submission" date="2020-08" db="EMBL/GenBank/DDBJ databases">
        <title>Sequencing the genomes of 1000 actinobacteria strains.</title>
        <authorList>
            <person name="Klenk H.-P."/>
        </authorList>
    </citation>
    <scope>NUCLEOTIDE SEQUENCE [LARGE SCALE GENOMIC DNA]</scope>
    <source>
        <strain evidence="3 4">DSM 43582</strain>
    </source>
</reference>
<evidence type="ECO:0000313" key="3">
    <source>
        <dbReference type="EMBL" id="MBB5912879.1"/>
    </source>
</evidence>
<name>A0A7W9PB85_9NOCA</name>
<feature type="chain" id="PRO_5039653329" evidence="2">
    <location>
        <begin position="18"/>
        <end position="142"/>
    </location>
</feature>
<dbReference type="InterPro" id="IPR013783">
    <property type="entry name" value="Ig-like_fold"/>
</dbReference>
<dbReference type="Proteomes" id="UP000540412">
    <property type="component" value="Unassembled WGS sequence"/>
</dbReference>
<dbReference type="PROSITE" id="PS51257">
    <property type="entry name" value="PROKAR_LIPOPROTEIN"/>
    <property type="match status" value="1"/>
</dbReference>
<organism evidence="3 4">
    <name type="scientific">Nocardia transvalensis</name>
    <dbReference type="NCBI Taxonomy" id="37333"/>
    <lineage>
        <taxon>Bacteria</taxon>
        <taxon>Bacillati</taxon>
        <taxon>Actinomycetota</taxon>
        <taxon>Actinomycetes</taxon>
        <taxon>Mycobacteriales</taxon>
        <taxon>Nocardiaceae</taxon>
        <taxon>Nocardia</taxon>
    </lineage>
</organism>